<dbReference type="EMBL" id="CP045875">
    <property type="protein sequence ID" value="QGG47947.1"/>
    <property type="molecule type" value="Genomic_DNA"/>
</dbReference>
<protein>
    <recommendedName>
        <fullName evidence="9 10">Pyrroline-5-carboxylate reductase</fullName>
        <shortName evidence="9">P5C reductase</shortName>
        <shortName evidence="9">P5CR</shortName>
        <ecNumber evidence="9 10">1.5.1.2</ecNumber>
    </recommendedName>
    <alternativeName>
        <fullName evidence="9">PCA reductase</fullName>
    </alternativeName>
</protein>
<dbReference type="UniPathway" id="UPA00098">
    <property type="reaction ID" value="UER00361"/>
</dbReference>
<accession>A0A5Q2MZ45</accession>
<proteinExistence type="inferred from homology"/>
<sequence>MGQQFLQNRKIGFIGGGAMAEALLRGLSNLFTPDRLAVSDLSEQRLKYLKEELSVNIYIDNNLLCRDCTILLLAIKPQVLPQVLTSLKGKIGRDHLVISVAAGISLQKLESLLPEGVPAIRVMPNTPSLIGKGVSALSRGTHVSDEQIEAAMTLMGAVGTVELVPEAYMDAVTGVSGSGPAYVYLFIEAFIDAAVREGLPRDLARNLALHTVIGAAEMVLQSGNHPAVEKDKVTSPGGTTIAALEALEEKGLRSALFAAVNAAAQRARQLATSE</sequence>
<dbReference type="InterPro" id="IPR000304">
    <property type="entry name" value="Pyrroline-COOH_reductase"/>
</dbReference>
<evidence type="ECO:0000256" key="2">
    <source>
        <dbReference type="ARBA" id="ARBA00005525"/>
    </source>
</evidence>
<dbReference type="FunFam" id="3.40.50.720:FF:000190">
    <property type="entry name" value="Pyrroline-5-carboxylate reductase"/>
    <property type="match status" value="1"/>
</dbReference>
<keyword evidence="6 9" id="KW-0521">NADP</keyword>
<feature type="binding site" evidence="11">
    <location>
        <begin position="14"/>
        <end position="19"/>
    </location>
    <ligand>
        <name>NADP(+)</name>
        <dbReference type="ChEBI" id="CHEBI:58349"/>
    </ligand>
</feature>
<reference evidence="15" key="1">
    <citation type="submission" date="2019-11" db="EMBL/GenBank/DDBJ databases">
        <title>Genome sequence of Heliorestis convoluta strain HH, an alkaliphilic and minimalistic phototrophic bacterium from a soda lake in Egypt.</title>
        <authorList>
            <person name="Dewey E.D."/>
            <person name="Stokes L.M."/>
            <person name="Burchell B.M."/>
            <person name="Shaffer K.N."/>
            <person name="Huntington A.M."/>
            <person name="Baker J.M."/>
            <person name="Nadendla S."/>
            <person name="Giglio M.G."/>
            <person name="Touchman J.W."/>
            <person name="Blankenship R.E."/>
            <person name="Madigan M.T."/>
            <person name="Sattley W.M."/>
        </authorList>
    </citation>
    <scope>NUCLEOTIDE SEQUENCE [LARGE SCALE GENOMIC DNA]</scope>
    <source>
        <strain evidence="15">HH</strain>
    </source>
</reference>
<dbReference type="NCBIfam" id="TIGR00112">
    <property type="entry name" value="proC"/>
    <property type="match status" value="1"/>
</dbReference>
<comment type="catalytic activity">
    <reaction evidence="9">
        <text>L-proline + NADP(+) = (S)-1-pyrroline-5-carboxylate + NADPH + 2 H(+)</text>
        <dbReference type="Rhea" id="RHEA:14109"/>
        <dbReference type="ChEBI" id="CHEBI:15378"/>
        <dbReference type="ChEBI" id="CHEBI:17388"/>
        <dbReference type="ChEBI" id="CHEBI:57783"/>
        <dbReference type="ChEBI" id="CHEBI:58349"/>
        <dbReference type="ChEBI" id="CHEBI:60039"/>
        <dbReference type="EC" id="1.5.1.2"/>
    </reaction>
</comment>
<evidence type="ECO:0000256" key="5">
    <source>
        <dbReference type="ARBA" id="ARBA00022650"/>
    </source>
</evidence>
<organism evidence="14 15">
    <name type="scientific">Heliorestis convoluta</name>
    <dbReference type="NCBI Taxonomy" id="356322"/>
    <lineage>
        <taxon>Bacteria</taxon>
        <taxon>Bacillati</taxon>
        <taxon>Bacillota</taxon>
        <taxon>Clostridia</taxon>
        <taxon>Eubacteriales</taxon>
        <taxon>Heliobacteriaceae</taxon>
        <taxon>Heliorestis</taxon>
    </lineage>
</organism>
<dbReference type="Pfam" id="PF14748">
    <property type="entry name" value="P5CR_dimer"/>
    <property type="match status" value="1"/>
</dbReference>
<evidence type="ECO:0000256" key="1">
    <source>
        <dbReference type="ARBA" id="ARBA00004496"/>
    </source>
</evidence>
<comment type="catalytic activity">
    <reaction evidence="9">
        <text>L-proline + NAD(+) = (S)-1-pyrroline-5-carboxylate + NADH + 2 H(+)</text>
        <dbReference type="Rhea" id="RHEA:14105"/>
        <dbReference type="ChEBI" id="CHEBI:15378"/>
        <dbReference type="ChEBI" id="CHEBI:17388"/>
        <dbReference type="ChEBI" id="CHEBI:57540"/>
        <dbReference type="ChEBI" id="CHEBI:57945"/>
        <dbReference type="ChEBI" id="CHEBI:60039"/>
        <dbReference type="EC" id="1.5.1.2"/>
    </reaction>
</comment>
<gene>
    <name evidence="9 14" type="primary">proC</name>
    <name evidence="14" type="ORF">FTV88_1849</name>
</gene>
<keyword evidence="7 9" id="KW-0560">Oxidoreductase</keyword>
<evidence type="ECO:0000259" key="12">
    <source>
        <dbReference type="Pfam" id="PF03807"/>
    </source>
</evidence>
<dbReference type="HAMAP" id="MF_01925">
    <property type="entry name" value="P5C_reductase"/>
    <property type="match status" value="1"/>
</dbReference>
<dbReference type="InterPro" id="IPR029036">
    <property type="entry name" value="P5CR_dimer"/>
</dbReference>
<evidence type="ECO:0000256" key="9">
    <source>
        <dbReference type="HAMAP-Rule" id="MF_01925"/>
    </source>
</evidence>
<evidence type="ECO:0000256" key="6">
    <source>
        <dbReference type="ARBA" id="ARBA00022857"/>
    </source>
</evidence>
<comment type="pathway">
    <text evidence="9">Amino-acid biosynthesis; L-proline biosynthesis; L-proline from L-glutamate 5-semialdehyde: step 1/1.</text>
</comment>
<evidence type="ECO:0000256" key="3">
    <source>
        <dbReference type="ARBA" id="ARBA00022490"/>
    </source>
</evidence>
<evidence type="ECO:0000256" key="8">
    <source>
        <dbReference type="ARBA" id="ARBA00058118"/>
    </source>
</evidence>
<dbReference type="RefSeq" id="WP_243137062.1">
    <property type="nucleotide sequence ID" value="NZ_CP045875.1"/>
</dbReference>
<evidence type="ECO:0000313" key="15">
    <source>
        <dbReference type="Proteomes" id="UP000366051"/>
    </source>
</evidence>
<comment type="similarity">
    <text evidence="2 9">Belongs to the pyrroline-5-carboxylate reductase family.</text>
</comment>
<feature type="domain" description="Pyrroline-5-carboxylate reductase dimerisation" evidence="13">
    <location>
        <begin position="166"/>
        <end position="270"/>
    </location>
</feature>
<name>A0A5Q2MZ45_9FIRM</name>
<dbReference type="PANTHER" id="PTHR11645:SF0">
    <property type="entry name" value="PYRROLINE-5-CARBOXYLATE REDUCTASE 3"/>
    <property type="match status" value="1"/>
</dbReference>
<dbReference type="Gene3D" id="3.40.50.720">
    <property type="entry name" value="NAD(P)-binding Rossmann-like Domain"/>
    <property type="match status" value="1"/>
</dbReference>
<dbReference type="SUPFAM" id="SSF48179">
    <property type="entry name" value="6-phosphogluconate dehydrogenase C-terminal domain-like"/>
    <property type="match status" value="1"/>
</dbReference>
<evidence type="ECO:0000256" key="10">
    <source>
        <dbReference type="NCBIfam" id="TIGR00112"/>
    </source>
</evidence>
<dbReference type="PANTHER" id="PTHR11645">
    <property type="entry name" value="PYRROLINE-5-CARBOXYLATE REDUCTASE"/>
    <property type="match status" value="1"/>
</dbReference>
<dbReference type="PIRSF" id="PIRSF000193">
    <property type="entry name" value="Pyrrol-5-carb_rd"/>
    <property type="match status" value="1"/>
</dbReference>
<comment type="function">
    <text evidence="8 9">Catalyzes the reduction of 1-pyrroline-5-carboxylate (PCA) to L-proline.</text>
</comment>
<feature type="binding site" evidence="11">
    <location>
        <begin position="74"/>
        <end position="77"/>
    </location>
    <ligand>
        <name>NADP(+)</name>
        <dbReference type="ChEBI" id="CHEBI:58349"/>
    </ligand>
</feature>
<evidence type="ECO:0000313" key="14">
    <source>
        <dbReference type="EMBL" id="QGG47947.1"/>
    </source>
</evidence>
<dbReference type="GO" id="GO:0055129">
    <property type="term" value="P:L-proline biosynthetic process"/>
    <property type="evidence" value="ECO:0007669"/>
    <property type="project" value="UniProtKB-UniRule"/>
</dbReference>
<dbReference type="GO" id="GO:0005737">
    <property type="term" value="C:cytoplasm"/>
    <property type="evidence" value="ECO:0007669"/>
    <property type="project" value="UniProtKB-SubCell"/>
</dbReference>
<dbReference type="InterPro" id="IPR028939">
    <property type="entry name" value="P5C_Rdtase_cat_N"/>
</dbReference>
<dbReference type="InterPro" id="IPR036291">
    <property type="entry name" value="NAD(P)-bd_dom_sf"/>
</dbReference>
<dbReference type="FunFam" id="1.10.3730.10:FF:000001">
    <property type="entry name" value="Pyrroline-5-carboxylate reductase"/>
    <property type="match status" value="1"/>
</dbReference>
<evidence type="ECO:0000259" key="13">
    <source>
        <dbReference type="Pfam" id="PF14748"/>
    </source>
</evidence>
<feature type="binding site" evidence="11">
    <location>
        <position position="61"/>
    </location>
    <ligand>
        <name>NADPH</name>
        <dbReference type="ChEBI" id="CHEBI:57783"/>
    </ligand>
</feature>
<dbReference type="EC" id="1.5.1.2" evidence="9 10"/>
<evidence type="ECO:0000256" key="11">
    <source>
        <dbReference type="PIRSR" id="PIRSR000193-1"/>
    </source>
</evidence>
<dbReference type="SUPFAM" id="SSF51735">
    <property type="entry name" value="NAD(P)-binding Rossmann-fold domains"/>
    <property type="match status" value="1"/>
</dbReference>
<dbReference type="InterPro" id="IPR008927">
    <property type="entry name" value="6-PGluconate_DH-like_C_sf"/>
</dbReference>
<keyword evidence="5 9" id="KW-0641">Proline biosynthesis</keyword>
<keyword evidence="15" id="KW-1185">Reference proteome</keyword>
<dbReference type="AlphaFoldDB" id="A0A5Q2MZ45"/>
<dbReference type="KEGG" id="hcv:FTV88_1849"/>
<comment type="subcellular location">
    <subcellularLocation>
        <location evidence="1 9">Cytoplasm</location>
    </subcellularLocation>
</comment>
<evidence type="ECO:0000256" key="7">
    <source>
        <dbReference type="ARBA" id="ARBA00023002"/>
    </source>
</evidence>
<dbReference type="GO" id="GO:0004735">
    <property type="term" value="F:pyrroline-5-carboxylate reductase activity"/>
    <property type="evidence" value="ECO:0007669"/>
    <property type="project" value="UniProtKB-UniRule"/>
</dbReference>
<dbReference type="Pfam" id="PF03807">
    <property type="entry name" value="F420_oxidored"/>
    <property type="match status" value="1"/>
</dbReference>
<keyword evidence="3 9" id="KW-0963">Cytoplasm</keyword>
<dbReference type="Proteomes" id="UP000366051">
    <property type="component" value="Chromosome"/>
</dbReference>
<feature type="domain" description="Pyrroline-5-carboxylate reductase catalytic N-terminal" evidence="12">
    <location>
        <begin position="10"/>
        <end position="103"/>
    </location>
</feature>
<dbReference type="Gene3D" id="1.10.3730.10">
    <property type="entry name" value="ProC C-terminal domain-like"/>
    <property type="match status" value="1"/>
</dbReference>
<keyword evidence="4 9" id="KW-0028">Amino-acid biosynthesis</keyword>
<evidence type="ECO:0000256" key="4">
    <source>
        <dbReference type="ARBA" id="ARBA00022605"/>
    </source>
</evidence>